<feature type="domain" description="Fibronectin type-III" evidence="5">
    <location>
        <begin position="667"/>
        <end position="780"/>
    </location>
</feature>
<evidence type="ECO:0000313" key="8">
    <source>
        <dbReference type="Proteomes" id="UP000015101"/>
    </source>
</evidence>
<dbReference type="AlphaFoldDB" id="T1ERL2"/>
<organism evidence="7 8">
    <name type="scientific">Helobdella robusta</name>
    <name type="common">Californian leech</name>
    <dbReference type="NCBI Taxonomy" id="6412"/>
    <lineage>
        <taxon>Eukaryota</taxon>
        <taxon>Metazoa</taxon>
        <taxon>Spiralia</taxon>
        <taxon>Lophotrochozoa</taxon>
        <taxon>Annelida</taxon>
        <taxon>Clitellata</taxon>
        <taxon>Hirudinea</taxon>
        <taxon>Rhynchobdellida</taxon>
        <taxon>Glossiphoniidae</taxon>
        <taxon>Helobdella</taxon>
    </lineage>
</organism>
<dbReference type="Pfam" id="PF07679">
    <property type="entry name" value="I-set"/>
    <property type="match status" value="3"/>
</dbReference>
<evidence type="ECO:0000256" key="2">
    <source>
        <dbReference type="ARBA" id="ARBA00023157"/>
    </source>
</evidence>
<feature type="domain" description="Ig-like" evidence="4">
    <location>
        <begin position="468"/>
        <end position="559"/>
    </location>
</feature>
<dbReference type="EMBL" id="AMQM01000833">
    <property type="status" value="NOT_ANNOTATED_CDS"/>
    <property type="molecule type" value="Genomic_DNA"/>
</dbReference>
<dbReference type="SMART" id="SM00409">
    <property type="entry name" value="IG"/>
    <property type="match status" value="6"/>
</dbReference>
<dbReference type="HOGENOM" id="CLU_005756_1_0_1"/>
<dbReference type="GO" id="GO:0016020">
    <property type="term" value="C:membrane"/>
    <property type="evidence" value="ECO:0007669"/>
    <property type="project" value="UniProtKB-SubCell"/>
</dbReference>
<feature type="compositionally biased region" description="Polar residues" evidence="3">
    <location>
        <begin position="654"/>
        <end position="663"/>
    </location>
</feature>
<dbReference type="GO" id="GO:0043005">
    <property type="term" value="C:neuron projection"/>
    <property type="evidence" value="ECO:0000318"/>
    <property type="project" value="GO_Central"/>
</dbReference>
<dbReference type="SUPFAM" id="SSF49265">
    <property type="entry name" value="Fibronectin type III"/>
    <property type="match status" value="2"/>
</dbReference>
<dbReference type="Pfam" id="PF13927">
    <property type="entry name" value="Ig_3"/>
    <property type="match status" value="2"/>
</dbReference>
<feature type="domain" description="Fibronectin type-III" evidence="5">
    <location>
        <begin position="566"/>
        <end position="665"/>
    </location>
</feature>
<dbReference type="InterPro" id="IPR013098">
    <property type="entry name" value="Ig_I-set"/>
</dbReference>
<keyword evidence="2" id="KW-1015">Disulfide bond</keyword>
<evidence type="ECO:0000256" key="3">
    <source>
        <dbReference type="SAM" id="MobiDB-lite"/>
    </source>
</evidence>
<sequence>MFKFEEAPTFTEVPEQAEMLFINGHEVKLPCKASGHPEPIYRWRKDGVLLTELGLDIKQMVGEGTIVINKPEKYHAGVYQCLAKNDYGTAITQNITLKKAYLDSFPTFLKPNVHRPQVGDSLVLKCNPPKSHPPASVYWGVYKNQSKHNPIINSERISLDPAGNLYFGNVREEDNKGEFLYVCIAQNSILRTLVQGDDQRIIPRVRPGPPTLIPPALLYPMTSNDEAVQGRSKTLKCIFSGFPTPEITWYKNETHEKKFLGKGQELFIQNVTYNDEGHYVCEATSKKFKTSEDETAVFECIAQGRPKPEVHWFIDGEYLHEDRKDQRIDISRSGRLEFRNLTKSDFHVIQCTSKNEYGEILANMKLKILAEPPGFIIEPSNMTVAEDQSAMLHCKVSGAPKPHLMWQKSPQLFILSQDVDNDVYTFHHNGSLEIKKVSKKDQDVYSCYLQNKFGTTVSSSYLNVIDRTRITTLPISQEVNASSDVTFSCSATTDSSMLDKLEIKWLFNDNPIEASNSRYRLENNNELLVLPNVQVGDSGSYTCVAGNGIDEVNKLATLIVKDKPGPPVSVRVAGCSFGTSEISWSQGALNNVPLSSYIVYYNTSYELAYENKFVKACEVKSSTDRCAVLLTPYTNYSFHVVAINELGMRSSPSEFSTDTCSTPQAPPPRHPNKVCTRSQEPGTLVIEWEPMIKAEHYGEKFHYLVVYTRLYSDDNEYTSDEMETLFKPVQTRVDDWRQNELVIQDQPIYHRYNITVEAVNKIGPAIDTPKPVIGFSSQDVPTAIPKKLSIINETLKSTSVRFRWNQIEESDPEHLKGFFVGYRIVFWRQQAPDIKRQKDDIIVKWLPCLVDSQRNDDDHQIEVNEEREMIVDTLWPYSKIVAAVVTLNGAKASEYSDLVYFETPQGCKFHI</sequence>
<evidence type="ECO:0000259" key="4">
    <source>
        <dbReference type="PROSITE" id="PS50835"/>
    </source>
</evidence>
<dbReference type="CDD" id="cd00096">
    <property type="entry name" value="Ig"/>
    <property type="match status" value="1"/>
</dbReference>
<reference evidence="6 8" key="2">
    <citation type="journal article" date="2013" name="Nature">
        <title>Insights into bilaterian evolution from three spiralian genomes.</title>
        <authorList>
            <person name="Simakov O."/>
            <person name="Marletaz F."/>
            <person name="Cho S.J."/>
            <person name="Edsinger-Gonzales E."/>
            <person name="Havlak P."/>
            <person name="Hellsten U."/>
            <person name="Kuo D.H."/>
            <person name="Larsson T."/>
            <person name="Lv J."/>
            <person name="Arendt D."/>
            <person name="Savage R."/>
            <person name="Osoegawa K."/>
            <person name="de Jong P."/>
            <person name="Grimwood J."/>
            <person name="Chapman J.A."/>
            <person name="Shapiro H."/>
            <person name="Aerts A."/>
            <person name="Otillar R.P."/>
            <person name="Terry A.Y."/>
            <person name="Boore J.L."/>
            <person name="Grigoriev I.V."/>
            <person name="Lindberg D.R."/>
            <person name="Seaver E.C."/>
            <person name="Weisblat D.A."/>
            <person name="Putnam N.H."/>
            <person name="Rokhsar D.S."/>
        </authorList>
    </citation>
    <scope>NUCLEOTIDE SEQUENCE</scope>
</reference>
<dbReference type="EnsemblMetazoa" id="HelroT161527">
    <property type="protein sequence ID" value="HelroP161527"/>
    <property type="gene ID" value="HelroG161527"/>
</dbReference>
<reference evidence="7" key="3">
    <citation type="submission" date="2015-06" db="UniProtKB">
        <authorList>
            <consortium name="EnsemblMetazoa"/>
        </authorList>
    </citation>
    <scope>IDENTIFICATION</scope>
</reference>
<keyword evidence="8" id="KW-1185">Reference proteome</keyword>
<dbReference type="InterPro" id="IPR013783">
    <property type="entry name" value="Ig-like_fold"/>
</dbReference>
<dbReference type="SMART" id="SM00408">
    <property type="entry name" value="IGc2"/>
    <property type="match status" value="5"/>
</dbReference>
<reference evidence="8" key="1">
    <citation type="submission" date="2012-12" db="EMBL/GenBank/DDBJ databases">
        <authorList>
            <person name="Hellsten U."/>
            <person name="Grimwood J."/>
            <person name="Chapman J.A."/>
            <person name="Shapiro H."/>
            <person name="Aerts A."/>
            <person name="Otillar R.P."/>
            <person name="Terry A.Y."/>
            <person name="Boore J.L."/>
            <person name="Simakov O."/>
            <person name="Marletaz F."/>
            <person name="Cho S.-J."/>
            <person name="Edsinger-Gonzales E."/>
            <person name="Havlak P."/>
            <person name="Kuo D.-H."/>
            <person name="Larsson T."/>
            <person name="Lv J."/>
            <person name="Arendt D."/>
            <person name="Savage R."/>
            <person name="Osoegawa K."/>
            <person name="de Jong P."/>
            <person name="Lindberg D.R."/>
            <person name="Seaver E.C."/>
            <person name="Weisblat D.A."/>
            <person name="Putnam N.H."/>
            <person name="Grigoriev I.V."/>
            <person name="Rokhsar D.S."/>
        </authorList>
    </citation>
    <scope>NUCLEOTIDE SEQUENCE</scope>
</reference>
<feature type="domain" description="Ig-like" evidence="4">
    <location>
        <begin position="8"/>
        <end position="96"/>
    </location>
</feature>
<keyword evidence="1" id="KW-0677">Repeat</keyword>
<dbReference type="InterPro" id="IPR036179">
    <property type="entry name" value="Ig-like_dom_sf"/>
</dbReference>
<dbReference type="PANTHER" id="PTHR44170">
    <property type="entry name" value="PROTEIN SIDEKICK"/>
    <property type="match status" value="1"/>
</dbReference>
<dbReference type="RefSeq" id="XP_009019684.1">
    <property type="nucleotide sequence ID" value="XM_009021436.1"/>
</dbReference>
<evidence type="ECO:0000313" key="6">
    <source>
        <dbReference type="EMBL" id="ESO02276.1"/>
    </source>
</evidence>
<gene>
    <name evidence="7" type="primary">20199212</name>
    <name evidence="6" type="ORF">HELRODRAFT_161527</name>
</gene>
<dbReference type="InterPro" id="IPR003599">
    <property type="entry name" value="Ig_sub"/>
</dbReference>
<proteinExistence type="predicted"/>
<dbReference type="EMBL" id="KB096742">
    <property type="protein sequence ID" value="ESO02276.1"/>
    <property type="molecule type" value="Genomic_DNA"/>
</dbReference>
<dbReference type="PROSITE" id="PS50835">
    <property type="entry name" value="IG_LIKE"/>
    <property type="match status" value="5"/>
</dbReference>
<dbReference type="FunFam" id="2.60.40.10:FF:001223">
    <property type="entry name" value="Sidekick cell adhesion molecule 1"/>
    <property type="match status" value="1"/>
</dbReference>
<evidence type="ECO:0000313" key="7">
    <source>
        <dbReference type="EnsemblMetazoa" id="HelroP161527"/>
    </source>
</evidence>
<evidence type="ECO:0000259" key="5">
    <source>
        <dbReference type="PROSITE" id="PS50853"/>
    </source>
</evidence>
<dbReference type="Gene3D" id="2.60.40.10">
    <property type="entry name" value="Immunoglobulins"/>
    <property type="match status" value="9"/>
</dbReference>
<dbReference type="SMART" id="SM00060">
    <property type="entry name" value="FN3"/>
    <property type="match status" value="3"/>
</dbReference>
<dbReference type="PROSITE" id="PS50853">
    <property type="entry name" value="FN3"/>
    <property type="match status" value="2"/>
</dbReference>
<evidence type="ECO:0000256" key="1">
    <source>
        <dbReference type="ARBA" id="ARBA00022737"/>
    </source>
</evidence>
<name>T1ERL2_HELRO</name>
<feature type="domain" description="Ig-like" evidence="4">
    <location>
        <begin position="214"/>
        <end position="298"/>
    </location>
</feature>
<dbReference type="KEGG" id="hro:HELRODRAFT_161527"/>
<dbReference type="CTD" id="20199212"/>
<dbReference type="InterPro" id="IPR003961">
    <property type="entry name" value="FN3_dom"/>
</dbReference>
<dbReference type="GeneID" id="20199212"/>
<dbReference type="OMA" id="MEYIVEY"/>
<dbReference type="InterPro" id="IPR007110">
    <property type="entry name" value="Ig-like_dom"/>
</dbReference>
<feature type="domain" description="Ig-like" evidence="4">
    <location>
        <begin position="373"/>
        <end position="463"/>
    </location>
</feature>
<dbReference type="CDD" id="cd00063">
    <property type="entry name" value="FN3"/>
    <property type="match status" value="1"/>
</dbReference>
<dbReference type="STRING" id="6412.T1ERL2"/>
<dbReference type="OrthoDB" id="6244967at2759"/>
<dbReference type="Proteomes" id="UP000015101">
    <property type="component" value="Unassembled WGS sequence"/>
</dbReference>
<feature type="region of interest" description="Disordered" evidence="3">
    <location>
        <begin position="654"/>
        <end position="676"/>
    </location>
</feature>
<feature type="domain" description="Ig-like" evidence="4">
    <location>
        <begin position="300"/>
        <end position="367"/>
    </location>
</feature>
<dbReference type="InterPro" id="IPR036116">
    <property type="entry name" value="FN3_sf"/>
</dbReference>
<dbReference type="PANTHER" id="PTHR44170:SF6">
    <property type="entry name" value="CONTACTIN"/>
    <property type="match status" value="1"/>
</dbReference>
<dbReference type="SUPFAM" id="SSF48726">
    <property type="entry name" value="Immunoglobulin"/>
    <property type="match status" value="6"/>
</dbReference>
<dbReference type="eggNOG" id="KOG3513">
    <property type="taxonomic scope" value="Eukaryota"/>
</dbReference>
<dbReference type="InterPro" id="IPR003598">
    <property type="entry name" value="Ig_sub2"/>
</dbReference>
<dbReference type="InParanoid" id="T1ERL2"/>
<accession>T1ERL2</accession>
<protein>
    <submittedName>
        <fullName evidence="6 7">Uncharacterized protein</fullName>
    </submittedName>
</protein>